<accession>A0A0L8GM62</accession>
<reference evidence="1" key="1">
    <citation type="submission" date="2015-07" db="EMBL/GenBank/DDBJ databases">
        <title>MeaNS - Measles Nucleotide Surveillance Program.</title>
        <authorList>
            <person name="Tran T."/>
            <person name="Druce J."/>
        </authorList>
    </citation>
    <scope>NUCLEOTIDE SEQUENCE</scope>
    <source>
        <strain evidence="1">UCB-OBI-ISO-001</strain>
        <tissue evidence="1">Gonad</tissue>
    </source>
</reference>
<feature type="non-terminal residue" evidence="1">
    <location>
        <position position="1"/>
    </location>
</feature>
<protein>
    <submittedName>
        <fullName evidence="1">Uncharacterized protein</fullName>
    </submittedName>
</protein>
<dbReference type="AlphaFoldDB" id="A0A0L8GM62"/>
<dbReference type="EMBL" id="KQ421218">
    <property type="protein sequence ID" value="KOF78047.1"/>
    <property type="molecule type" value="Genomic_DNA"/>
</dbReference>
<sequence length="141" mass="16189">NTDIESVWSAFKNAVFESSCERLGYVKRKHQDWFASNDPNISPLLGNIHMCHCQWMSNKNNATKCNELKKVRNTCQSQLRQMKQIWWQKKAQELQDAVDRCDSRSIYQNLKGVLGPVSGGSIPILLTEGNLLTDEKEIMKC</sequence>
<proteinExistence type="predicted"/>
<gene>
    <name evidence="1" type="ORF">OCBIM_22031322mg</name>
</gene>
<organism evidence="1">
    <name type="scientific">Octopus bimaculoides</name>
    <name type="common">California two-spotted octopus</name>
    <dbReference type="NCBI Taxonomy" id="37653"/>
    <lineage>
        <taxon>Eukaryota</taxon>
        <taxon>Metazoa</taxon>
        <taxon>Spiralia</taxon>
        <taxon>Lophotrochozoa</taxon>
        <taxon>Mollusca</taxon>
        <taxon>Cephalopoda</taxon>
        <taxon>Coleoidea</taxon>
        <taxon>Octopodiformes</taxon>
        <taxon>Octopoda</taxon>
        <taxon>Incirrata</taxon>
        <taxon>Octopodidae</taxon>
        <taxon>Octopus</taxon>
    </lineage>
</organism>
<evidence type="ECO:0000313" key="1">
    <source>
        <dbReference type="EMBL" id="KOF78047.1"/>
    </source>
</evidence>
<dbReference type="OrthoDB" id="6131434at2759"/>
<name>A0A0L8GM62_OCTBM</name>